<evidence type="ECO:0000313" key="3">
    <source>
        <dbReference type="EMBL" id="OCH92997.1"/>
    </source>
</evidence>
<evidence type="ECO:0000259" key="2">
    <source>
        <dbReference type="Pfam" id="PF20152"/>
    </source>
</evidence>
<reference evidence="3 4" key="1">
    <citation type="submission" date="2016-07" db="EMBL/GenBank/DDBJ databases">
        <title>Draft genome of the white-rot fungus Obba rivulosa 3A-2.</title>
        <authorList>
            <consortium name="DOE Joint Genome Institute"/>
            <person name="Miettinen O."/>
            <person name="Riley R."/>
            <person name="Acob R."/>
            <person name="Barry K."/>
            <person name="Cullen D."/>
            <person name="De Vries R."/>
            <person name="Hainaut M."/>
            <person name="Hatakka A."/>
            <person name="Henrissat B."/>
            <person name="Hilden K."/>
            <person name="Kuo R."/>
            <person name="Labutti K."/>
            <person name="Lipzen A."/>
            <person name="Makela M.R."/>
            <person name="Sandor L."/>
            <person name="Spatafora J.W."/>
            <person name="Grigoriev I.V."/>
            <person name="Hibbett D.S."/>
        </authorList>
    </citation>
    <scope>NUCLEOTIDE SEQUENCE [LARGE SCALE GENOMIC DNA]</scope>
    <source>
        <strain evidence="3 4">3A-2</strain>
    </source>
</reference>
<dbReference type="PANTHER" id="PTHR40465">
    <property type="entry name" value="CHROMOSOME 1, WHOLE GENOME SHOTGUN SEQUENCE"/>
    <property type="match status" value="1"/>
</dbReference>
<feature type="transmembrane region" description="Helical" evidence="1">
    <location>
        <begin position="126"/>
        <end position="146"/>
    </location>
</feature>
<feature type="transmembrane region" description="Helical" evidence="1">
    <location>
        <begin position="20"/>
        <end position="43"/>
    </location>
</feature>
<feature type="transmembrane region" description="Helical" evidence="1">
    <location>
        <begin position="55"/>
        <end position="80"/>
    </location>
</feature>
<dbReference type="AlphaFoldDB" id="A0A8E2DMN0"/>
<gene>
    <name evidence="3" type="ORF">OBBRIDRAFT_833004</name>
</gene>
<dbReference type="InterPro" id="IPR045339">
    <property type="entry name" value="DUF6534"/>
</dbReference>
<feature type="domain" description="DUF6534" evidence="2">
    <location>
        <begin position="173"/>
        <end position="259"/>
    </location>
</feature>
<keyword evidence="1" id="KW-0472">Membrane</keyword>
<sequence length="320" mass="35571">MSTPPDEYVIHTLVEPNCGALLLAMALSSILFGITLLQTYQYYDRYWNDSIYIKIFVVVMVTFDTADTVSAILAVWWYVISNYGKVSSLDGLPTSLGVEVFMASVVTLLAHGFFTMRVWLVCGRKYTIPVIIAVLSLASFVFSWYFNITAQDMRLLPLPSDMLWSGVACLASSAGADFVITITLCYRLHKSRPGFKQTDRLINVLILYTVNTNLLSSLLAAATIVTLAVQSKTLWYAVPGFLVGKCYCNCVLVTLNAREKLRNMPLSPTVGPKLFRSDEIHVGDPTVPQDHQSDFPQVTSEISILRVMELPAGTKVLEVR</sequence>
<name>A0A8E2DMN0_9APHY</name>
<dbReference type="OrthoDB" id="3053610at2759"/>
<keyword evidence="1" id="KW-0812">Transmembrane</keyword>
<evidence type="ECO:0000313" key="4">
    <source>
        <dbReference type="Proteomes" id="UP000250043"/>
    </source>
</evidence>
<keyword evidence="4" id="KW-1185">Reference proteome</keyword>
<feature type="transmembrane region" description="Helical" evidence="1">
    <location>
        <begin position="205"/>
        <end position="228"/>
    </location>
</feature>
<dbReference type="EMBL" id="KV722361">
    <property type="protein sequence ID" value="OCH92997.1"/>
    <property type="molecule type" value="Genomic_DNA"/>
</dbReference>
<dbReference type="PANTHER" id="PTHR40465:SF1">
    <property type="entry name" value="DUF6534 DOMAIN-CONTAINING PROTEIN"/>
    <property type="match status" value="1"/>
</dbReference>
<dbReference type="Proteomes" id="UP000250043">
    <property type="component" value="Unassembled WGS sequence"/>
</dbReference>
<protein>
    <recommendedName>
        <fullName evidence="2">DUF6534 domain-containing protein</fullName>
    </recommendedName>
</protein>
<accession>A0A8E2DMN0</accession>
<proteinExistence type="predicted"/>
<feature type="transmembrane region" description="Helical" evidence="1">
    <location>
        <begin position="100"/>
        <end position="119"/>
    </location>
</feature>
<feature type="transmembrane region" description="Helical" evidence="1">
    <location>
        <begin position="162"/>
        <end position="184"/>
    </location>
</feature>
<dbReference type="Pfam" id="PF20152">
    <property type="entry name" value="DUF6534"/>
    <property type="match status" value="1"/>
</dbReference>
<organism evidence="3 4">
    <name type="scientific">Obba rivulosa</name>
    <dbReference type="NCBI Taxonomy" id="1052685"/>
    <lineage>
        <taxon>Eukaryota</taxon>
        <taxon>Fungi</taxon>
        <taxon>Dikarya</taxon>
        <taxon>Basidiomycota</taxon>
        <taxon>Agaricomycotina</taxon>
        <taxon>Agaricomycetes</taxon>
        <taxon>Polyporales</taxon>
        <taxon>Gelatoporiaceae</taxon>
        <taxon>Obba</taxon>
    </lineage>
</organism>
<evidence type="ECO:0000256" key="1">
    <source>
        <dbReference type="SAM" id="Phobius"/>
    </source>
</evidence>
<keyword evidence="1" id="KW-1133">Transmembrane helix</keyword>
<feature type="transmembrane region" description="Helical" evidence="1">
    <location>
        <begin position="234"/>
        <end position="255"/>
    </location>
</feature>